<reference evidence="9" key="1">
    <citation type="journal article" date="2019" name="Int. J. Syst. Evol. Microbiol.">
        <title>The Global Catalogue of Microorganisms (GCM) 10K type strain sequencing project: providing services to taxonomists for standard genome sequencing and annotation.</title>
        <authorList>
            <consortium name="The Broad Institute Genomics Platform"/>
            <consortium name="The Broad Institute Genome Sequencing Center for Infectious Disease"/>
            <person name="Wu L."/>
            <person name="Ma J."/>
        </authorList>
    </citation>
    <scope>NUCLEOTIDE SEQUENCE [LARGE SCALE GENOMIC DNA]</scope>
    <source>
        <strain evidence="9">CGMCC 1.18439</strain>
    </source>
</reference>
<evidence type="ECO:0000256" key="1">
    <source>
        <dbReference type="ARBA" id="ARBA00004651"/>
    </source>
</evidence>
<feature type="region of interest" description="Disordered" evidence="6">
    <location>
        <begin position="396"/>
        <end position="417"/>
    </location>
</feature>
<keyword evidence="2" id="KW-1003">Cell membrane</keyword>
<evidence type="ECO:0000256" key="6">
    <source>
        <dbReference type="SAM" id="MobiDB-lite"/>
    </source>
</evidence>
<proteinExistence type="predicted"/>
<dbReference type="Pfam" id="PF01943">
    <property type="entry name" value="Polysacc_synt"/>
    <property type="match status" value="1"/>
</dbReference>
<feature type="transmembrane region" description="Helical" evidence="7">
    <location>
        <begin position="271"/>
        <end position="291"/>
    </location>
</feature>
<keyword evidence="3 7" id="KW-0812">Transmembrane</keyword>
<feature type="transmembrane region" description="Helical" evidence="7">
    <location>
        <begin position="311"/>
        <end position="334"/>
    </location>
</feature>
<name>A0ABQ3K625_9DEIO</name>
<evidence type="ECO:0000256" key="5">
    <source>
        <dbReference type="ARBA" id="ARBA00023136"/>
    </source>
</evidence>
<keyword evidence="5 7" id="KW-0472">Membrane</keyword>
<evidence type="ECO:0000256" key="4">
    <source>
        <dbReference type="ARBA" id="ARBA00022989"/>
    </source>
</evidence>
<evidence type="ECO:0000256" key="3">
    <source>
        <dbReference type="ARBA" id="ARBA00022692"/>
    </source>
</evidence>
<organism evidence="8 9">
    <name type="scientific">Deinococcus piscis</name>
    <dbReference type="NCBI Taxonomy" id="394230"/>
    <lineage>
        <taxon>Bacteria</taxon>
        <taxon>Thermotogati</taxon>
        <taxon>Deinococcota</taxon>
        <taxon>Deinococci</taxon>
        <taxon>Deinococcales</taxon>
        <taxon>Deinococcaceae</taxon>
        <taxon>Deinococcus</taxon>
    </lineage>
</organism>
<feature type="transmembrane region" description="Helical" evidence="7">
    <location>
        <begin position="31"/>
        <end position="50"/>
    </location>
</feature>
<evidence type="ECO:0000256" key="7">
    <source>
        <dbReference type="SAM" id="Phobius"/>
    </source>
</evidence>
<feature type="transmembrane region" description="Helical" evidence="7">
    <location>
        <begin position="152"/>
        <end position="170"/>
    </location>
</feature>
<dbReference type="Proteomes" id="UP000632154">
    <property type="component" value="Unassembled WGS sequence"/>
</dbReference>
<dbReference type="PANTHER" id="PTHR30250:SF11">
    <property type="entry name" value="O-ANTIGEN TRANSPORTER-RELATED"/>
    <property type="match status" value="1"/>
</dbReference>
<dbReference type="EMBL" id="BNAL01000012">
    <property type="protein sequence ID" value="GHG01482.1"/>
    <property type="molecule type" value="Genomic_DNA"/>
</dbReference>
<feature type="transmembrane region" description="Helical" evidence="7">
    <location>
        <begin position="365"/>
        <end position="386"/>
    </location>
</feature>
<comment type="caution">
    <text evidence="8">The sequence shown here is derived from an EMBL/GenBank/DDBJ whole genome shotgun (WGS) entry which is preliminary data.</text>
</comment>
<evidence type="ECO:0000256" key="2">
    <source>
        <dbReference type="ARBA" id="ARBA00022475"/>
    </source>
</evidence>
<feature type="transmembrane region" description="Helical" evidence="7">
    <location>
        <begin position="341"/>
        <end position="359"/>
    </location>
</feature>
<dbReference type="PANTHER" id="PTHR30250">
    <property type="entry name" value="PST FAMILY PREDICTED COLANIC ACID TRANSPORTER"/>
    <property type="match status" value="1"/>
</dbReference>
<comment type="subcellular location">
    <subcellularLocation>
        <location evidence="1">Cell membrane</location>
        <topology evidence="1">Multi-pass membrane protein</topology>
    </subcellularLocation>
</comment>
<feature type="transmembrane region" description="Helical" evidence="7">
    <location>
        <begin position="191"/>
        <end position="208"/>
    </location>
</feature>
<sequence length="417" mass="43740">MLWTVAGQGIYSAAQWLMVIILARSGGAVDVGLYSLGLALTAPLFLLLGLQLRAVQATDAQHRFEFRDYAALRVPSMILGLGVTAALAWLYPHASGPVWWLGVAKALEGGSDLVYGLMQQRERLDWIAQSTLLRGLLGLALLAGVYQLTGDLTLAAMGVAAAGLITLLLFDVPRARRLVTGHWWTWPPSSTLLRLALPLGVVIGLVSLGTNLPRLFVERLLGGEALGIYAALSYVTVAGSVFVVALGTALTTRLSQMFARGDRAGFMRLTLMLMAGAGGVGLLLTLLSAVAGAPLLSLLYGPAYAEHARTFFWLTLAGAAGYLSSSLGFAVTAARRFREQLPLFAGVTAVLALACWWFIPRFGLLGAAAATLTGAITQLLGSWLIVGQALAAPAAEQSAPFPDESGPSSPDSLSGAP</sequence>
<dbReference type="InterPro" id="IPR050833">
    <property type="entry name" value="Poly_Biosynth_Transport"/>
</dbReference>
<dbReference type="InterPro" id="IPR002797">
    <property type="entry name" value="Polysacc_synth"/>
</dbReference>
<gene>
    <name evidence="8" type="ORF">GCM10017783_12100</name>
</gene>
<accession>A0ABQ3K625</accession>
<evidence type="ECO:0000313" key="9">
    <source>
        <dbReference type="Proteomes" id="UP000632154"/>
    </source>
</evidence>
<keyword evidence="9" id="KW-1185">Reference proteome</keyword>
<keyword evidence="8" id="KW-0813">Transport</keyword>
<evidence type="ECO:0000313" key="8">
    <source>
        <dbReference type="EMBL" id="GHG01482.1"/>
    </source>
</evidence>
<feature type="transmembrane region" description="Helical" evidence="7">
    <location>
        <begin position="70"/>
        <end position="91"/>
    </location>
</feature>
<feature type="compositionally biased region" description="Polar residues" evidence="6">
    <location>
        <begin position="406"/>
        <end position="417"/>
    </location>
</feature>
<protein>
    <submittedName>
        <fullName evidence="8">Sugar transporter</fullName>
    </submittedName>
</protein>
<keyword evidence="8" id="KW-0762">Sugar transport</keyword>
<keyword evidence="4 7" id="KW-1133">Transmembrane helix</keyword>
<feature type="transmembrane region" description="Helical" evidence="7">
    <location>
        <begin position="228"/>
        <end position="250"/>
    </location>
</feature>